<dbReference type="Gene3D" id="3.30.1450.10">
    <property type="match status" value="1"/>
</dbReference>
<keyword evidence="3" id="KW-0998">Cell outer membrane</keyword>
<evidence type="ECO:0000256" key="3">
    <source>
        <dbReference type="ARBA" id="ARBA00023237"/>
    </source>
</evidence>
<dbReference type="PANTHER" id="PTHR37482:SF1">
    <property type="entry name" value="OUTER MEMBRANE PROTEIN ASSEMBLY FACTOR BAME"/>
    <property type="match status" value="1"/>
</dbReference>
<dbReference type="AlphaFoldDB" id="A0A967C5S8"/>
<dbReference type="GO" id="GO:0030674">
    <property type="term" value="F:protein-macromolecule adaptor activity"/>
    <property type="evidence" value="ECO:0007669"/>
    <property type="project" value="TreeGrafter"/>
</dbReference>
<dbReference type="RefSeq" id="WP_167220338.1">
    <property type="nucleotide sequence ID" value="NZ_JAAQPH010000001.1"/>
</dbReference>
<keyword evidence="2" id="KW-0472">Membrane</keyword>
<comment type="caution">
    <text evidence="6">The sequence shown here is derived from an EMBL/GenBank/DDBJ whole genome shotgun (WGS) entry which is preliminary data.</text>
</comment>
<dbReference type="GO" id="GO:0043165">
    <property type="term" value="P:Gram-negative-bacterium-type cell outer membrane assembly"/>
    <property type="evidence" value="ECO:0007669"/>
    <property type="project" value="TreeGrafter"/>
</dbReference>
<feature type="chain" id="PRO_5036753837" evidence="4">
    <location>
        <begin position="30"/>
        <end position="157"/>
    </location>
</feature>
<feature type="signal peptide" evidence="4">
    <location>
        <begin position="1"/>
        <end position="29"/>
    </location>
</feature>
<dbReference type="PROSITE" id="PS51257">
    <property type="entry name" value="PROKAR_LIPOPROTEIN"/>
    <property type="match status" value="1"/>
</dbReference>
<sequence>MIATKEHSLRRRFFVMPAIALSMACVGLAACGSPVQVRGNIPDAEDVAEIEPGVHSRQDVVELLGSPSTVSTFQDRKWYYIGQKTQEFAFLKPEVVDRKVLVITFSEAGYVDQTASYNLEDSQEIEPIDRVTPTEGRDLTLLQQLFGNLGRFGGTGN</sequence>
<feature type="domain" description="Outer membrane protein assembly factor BamE" evidence="5">
    <location>
        <begin position="39"/>
        <end position="113"/>
    </location>
</feature>
<evidence type="ECO:0000256" key="4">
    <source>
        <dbReference type="SAM" id="SignalP"/>
    </source>
</evidence>
<reference evidence="6" key="1">
    <citation type="submission" date="2020-03" db="EMBL/GenBank/DDBJ databases">
        <title>Genome of Pelagibius litoralis DSM 21314T.</title>
        <authorList>
            <person name="Wang G."/>
        </authorList>
    </citation>
    <scope>NUCLEOTIDE SEQUENCE</scope>
    <source>
        <strain evidence="6">DSM 21314</strain>
    </source>
</reference>
<evidence type="ECO:0000313" key="6">
    <source>
        <dbReference type="EMBL" id="NIA67047.1"/>
    </source>
</evidence>
<dbReference type="Proteomes" id="UP000761264">
    <property type="component" value="Unassembled WGS sequence"/>
</dbReference>
<dbReference type="GO" id="GO:1990063">
    <property type="term" value="C:Bam protein complex"/>
    <property type="evidence" value="ECO:0007669"/>
    <property type="project" value="TreeGrafter"/>
</dbReference>
<dbReference type="InterPro" id="IPR026592">
    <property type="entry name" value="BamE"/>
</dbReference>
<keyword evidence="7" id="KW-1185">Reference proteome</keyword>
<dbReference type="PANTHER" id="PTHR37482">
    <property type="entry name" value="OUTER MEMBRANE PROTEIN ASSEMBLY FACTOR BAME"/>
    <property type="match status" value="1"/>
</dbReference>
<evidence type="ECO:0000313" key="7">
    <source>
        <dbReference type="Proteomes" id="UP000761264"/>
    </source>
</evidence>
<keyword evidence="1 4" id="KW-0732">Signal</keyword>
<evidence type="ECO:0000256" key="1">
    <source>
        <dbReference type="ARBA" id="ARBA00022729"/>
    </source>
</evidence>
<evidence type="ECO:0000256" key="2">
    <source>
        <dbReference type="ARBA" id="ARBA00023136"/>
    </source>
</evidence>
<evidence type="ECO:0000259" key="5">
    <source>
        <dbReference type="Pfam" id="PF04355"/>
    </source>
</evidence>
<organism evidence="6 7">
    <name type="scientific">Pelagibius litoralis</name>
    <dbReference type="NCBI Taxonomy" id="374515"/>
    <lineage>
        <taxon>Bacteria</taxon>
        <taxon>Pseudomonadati</taxon>
        <taxon>Pseudomonadota</taxon>
        <taxon>Alphaproteobacteria</taxon>
        <taxon>Rhodospirillales</taxon>
        <taxon>Rhodovibrionaceae</taxon>
        <taxon>Pelagibius</taxon>
    </lineage>
</organism>
<dbReference type="EMBL" id="JAAQPH010000001">
    <property type="protein sequence ID" value="NIA67047.1"/>
    <property type="molecule type" value="Genomic_DNA"/>
</dbReference>
<protein>
    <submittedName>
        <fullName evidence="6">Outer membrane protein assembly factor BamE</fullName>
    </submittedName>
</protein>
<dbReference type="Pfam" id="PF04355">
    <property type="entry name" value="BamE"/>
    <property type="match status" value="1"/>
</dbReference>
<proteinExistence type="predicted"/>
<dbReference type="InterPro" id="IPR007450">
    <property type="entry name" value="BamE_dom"/>
</dbReference>
<dbReference type="GO" id="GO:0051205">
    <property type="term" value="P:protein insertion into membrane"/>
    <property type="evidence" value="ECO:0007669"/>
    <property type="project" value="TreeGrafter"/>
</dbReference>
<gene>
    <name evidence="6" type="ORF">HBA54_00400</name>
</gene>
<accession>A0A967C5S8</accession>
<name>A0A967C5S8_9PROT</name>
<dbReference type="InterPro" id="IPR037873">
    <property type="entry name" value="BamE-like"/>
</dbReference>